<evidence type="ECO:0000313" key="1">
    <source>
        <dbReference type="EMBL" id="GME93055.1"/>
    </source>
</evidence>
<dbReference type="Proteomes" id="UP001165101">
    <property type="component" value="Unassembled WGS sequence"/>
</dbReference>
<reference evidence="1" key="1">
    <citation type="submission" date="2023-04" db="EMBL/GenBank/DDBJ databases">
        <title>Candida boidinii NBRC 1967.</title>
        <authorList>
            <person name="Ichikawa N."/>
            <person name="Sato H."/>
            <person name="Tonouchi N."/>
        </authorList>
    </citation>
    <scope>NUCLEOTIDE SEQUENCE</scope>
    <source>
        <strain evidence="1">NBRC 1967</strain>
    </source>
</reference>
<accession>A0ACB5TQI9</accession>
<comment type="caution">
    <text evidence="1">The sequence shown here is derived from an EMBL/GenBank/DDBJ whole genome shotgun (WGS) entry which is preliminary data.</text>
</comment>
<dbReference type="EMBL" id="BSXV01001501">
    <property type="protein sequence ID" value="GME93055.1"/>
    <property type="molecule type" value="Genomic_DNA"/>
</dbReference>
<keyword evidence="2" id="KW-1185">Reference proteome</keyword>
<evidence type="ECO:0000313" key="2">
    <source>
        <dbReference type="Proteomes" id="UP001165101"/>
    </source>
</evidence>
<name>A0ACB5TQI9_CANBO</name>
<proteinExistence type="predicted"/>
<protein>
    <submittedName>
        <fullName evidence="1">Unnamed protein product</fullName>
    </submittedName>
</protein>
<organism evidence="1 2">
    <name type="scientific">Candida boidinii</name>
    <name type="common">Yeast</name>
    <dbReference type="NCBI Taxonomy" id="5477"/>
    <lineage>
        <taxon>Eukaryota</taxon>
        <taxon>Fungi</taxon>
        <taxon>Dikarya</taxon>
        <taxon>Ascomycota</taxon>
        <taxon>Saccharomycotina</taxon>
        <taxon>Pichiomycetes</taxon>
        <taxon>Pichiales</taxon>
        <taxon>Pichiaceae</taxon>
        <taxon>Ogataea</taxon>
        <taxon>Ogataea/Candida clade</taxon>
    </lineage>
</organism>
<gene>
    <name evidence="1" type="ORF">Cboi01_000299000</name>
</gene>
<sequence length="93" mass="9878">MESDSDSDSDSSSNSDSDSDSDSDSSSDSDSDSDSDSHSRPRAKGSSKKVLSSSKKFLDSKTAKSLLGNRESKPKSKKHNSAFLDLIADARRG</sequence>